<dbReference type="Gene3D" id="2.60.40.10">
    <property type="entry name" value="Immunoglobulins"/>
    <property type="match status" value="1"/>
</dbReference>
<dbReference type="InterPro" id="IPR013783">
    <property type="entry name" value="Ig-like_fold"/>
</dbReference>
<dbReference type="Gene3D" id="3.60.21.10">
    <property type="match status" value="1"/>
</dbReference>
<evidence type="ECO:0000259" key="2">
    <source>
        <dbReference type="SMART" id="SM00635"/>
    </source>
</evidence>
<dbReference type="SUPFAM" id="SSF56300">
    <property type="entry name" value="Metallo-dependent phosphatases"/>
    <property type="match status" value="1"/>
</dbReference>
<dbReference type="RefSeq" id="WP_379288426.1">
    <property type="nucleotide sequence ID" value="NZ_JBHTIU010000039.1"/>
</dbReference>
<keyword evidence="1" id="KW-0732">Signal</keyword>
<proteinExistence type="predicted"/>
<dbReference type="EMBL" id="JBHTIU010000039">
    <property type="protein sequence ID" value="MFD0869953.1"/>
    <property type="molecule type" value="Genomic_DNA"/>
</dbReference>
<dbReference type="Proteomes" id="UP001597120">
    <property type="component" value="Unassembled WGS sequence"/>
</dbReference>
<accession>A0ABW3D9A8</accession>
<sequence>MYDRQSRFAKQSLMVLLSLVLAVGGLLAGFPQGRSYAQTPDFHPVRQDEFPVAPGAYHKEMTLEGGIYVEEVKVMEIDPSQPFLELAVTSPKGKVVSLDTVRNQAKLAESEGRRAVAAFNMDFYNTDPNFAGIPTGHQISAGEVITAPSTRRNVLAQMKDGTVRIETEVELAASVKAEDGETAVISGVNRAVTAALSNHLFVFTDRFSSTTKSVGEQIVEVIIAPDPAGSVLQPGIPLSGTVEAVVEGGNQPIPGGKLVVTATGSKAEWARRKLTPGSRVELDVQFTKGMNEALQLVSGSVLLVRNGQATPEALADKDRHPRTFVAVKQGKLYVYTFDGRQPGYSDGVTLAEGALFLQEEGMEFALNVDGGGSTTYAARLPGDQSLSVLNRPSDGYERSNSNSLVVLSTAPVKELSTLLPAPKGPVKVIAGGSISFTSKGQDEFYNGIPVDSSQLTWEADAAIGTIDSLGRFTAAATPAEGQVTVRLGEISAQVNIQVVTQVERIELIPSIAVINPGDKQSFRVRGYDANGQEVILSPDRLNWSMEGNLGTLSPSGELTAGNESASGKVIVSIGQASAEAVVHIGKPPVLVEDFEALDDLVPSLVNAVPGSVKLELSSRPNPVRVGAHAVKLTYDFTGTSGTSAAYINFRENGAAGRTLEDYPIKLGLWVYGDGNKHWLRGQIQDGNGTKKPIDFTGSGQLNWVGWKYVTADIPAGMPLPLKLTQIYVVETSNANKNAGAIYFDHLRSIYSETGEDLEGPVFSDRTPEPGSQISTGTPIIAATVKDAGTGVDRGSIVMRLDGTVVAHEFDEAGGRVSYTPVEALKDGEHRVVIEAADLAGNPAVPNADWTFSIDTAPDREAPTVSVISPMDGIRTRTDQPRIAVKLTDDKSGIDSGSITLELDGTAVPHRYDEASSTVYYTVPDKLQQGTTHRVRLSAADMSGNRAEQEWSFTIGRLPGQPNDPNRFQISVIGDGGYYTAGQGETAADILLREQIARINREDSELVGYTGDIVENDTPENYAIAIENMNLFRMPYLVSIGNHEISGTGSRVNYQSTFGDTTYLYDFGNTRIIGLDTASGMISNSDASQWPWLEETLADTEQNNIIIIMHVPPDEITADGENLNTGHGFQNSEEAGRLYDLLGTYKAAHPSKNLIVFSGDLHAYLHKQVQGVHYIVSGGGGKYTHISPDKGGFYHYLNVHVEDDSLSWDVIPLLERIDFVQAPDTIQRGETVTLRADGHFMTSTNQPITMPVQSPFKVEWETSDPQVASVDSEGRVTGHSTGEAVITVKSGWAKAEKTLRVSGGEPIGLELTGLEPLEAGDTAQAEVWQLLSDGSRVKLSGDVRFHSSNDLVAEVSDDGLVSAWQAGEAVITAEYGTWSATYTLIVSPYTGVPLQEKVMAVDAAAGAIELEFAGAMPLTETFKVFQTGQGQPAERTLNDVRVGAENVTAFINRSGAVYKLLIEGETPPGRMRVGIRTDIGNIADLTTLNHSRIELVAKEGFRLEDKIAGVTFDIAANSPAALTVSGGQTVVHYGGAELYRTANRLYAHPAGEDSRIQVSSIRRSQGQPQYRGTLEMTLTPAKDALRLINDIDLERYLYQVVPSEMPASFGLEALKAQAVAARTYALTDYYNSRFADRGFHIDDSTLSQVYNNSAENGLTTQAVNETAGIVMKSGNELVDARFYSTSGGYGASRHEVWADAPPSNAFPGTPAPYLTAQSYTYDPSDPGEMLRIDTANERQINEFYKTLSHTGYDSDSLYFRWKVGLTRQELENTINRNLPDRYAADPLFILTMQPDGSFASQPIPPGGIGSLRNMYVAKRGAGGNIMELVVEGSSGTYKIVKEFNIRFTIRPSQAYTGGGDIFAYRAKGGSADYDPAATLRNPSILYSAFFTFDLERDGQGDIVRITFYGGGNGHGVGMSQYGASLLGGRGWSYDRILTTYYPNMNLVPIYGPSRQLESIELSGPDSLVAGETGQTEVTAYYSDGTMEVITEGVNYASSHPEVAAVDESGLVTALRPGQTVIAAEYEGQTVSYRLTVTLSLNKLEISGLGSMRPGEQSQTVVMAVYGDGSRHPVMTGVTFSSSRPEVASINETGLVTALRPGQTVISAVYAGQTAGYNLTVISPEPETRLEIIGLSAMNAGEKRQIEAKLIHADGSSETVSKGVQWTSSDPQIAKIDSKGRITALKPGVATIRAQYREWVAEAELVVRVQLQKLDIGKLKPMKEGETFQIVVTAIYSDGTRETVTADSAFTSSDPDTATVDNGGLIRALHKGNTTITVEYGGLQVTEKLNVTKAPPGRNK</sequence>
<reference evidence="4" key="1">
    <citation type="journal article" date="2019" name="Int. J. Syst. Evol. Microbiol.">
        <title>The Global Catalogue of Microorganisms (GCM) 10K type strain sequencing project: providing services to taxonomists for standard genome sequencing and annotation.</title>
        <authorList>
            <consortium name="The Broad Institute Genomics Platform"/>
            <consortium name="The Broad Institute Genome Sequencing Center for Infectious Disease"/>
            <person name="Wu L."/>
            <person name="Ma J."/>
        </authorList>
    </citation>
    <scope>NUCLEOTIDE SEQUENCE [LARGE SCALE GENOMIC DNA]</scope>
    <source>
        <strain evidence="4">CCUG 57263</strain>
    </source>
</reference>
<gene>
    <name evidence="3" type="ORF">ACFQ03_12400</name>
</gene>
<evidence type="ECO:0000313" key="4">
    <source>
        <dbReference type="Proteomes" id="UP001597120"/>
    </source>
</evidence>
<dbReference type="InterPro" id="IPR013486">
    <property type="entry name" value="SpoIID/LytB"/>
</dbReference>
<evidence type="ECO:0000256" key="1">
    <source>
        <dbReference type="ARBA" id="ARBA00022729"/>
    </source>
</evidence>
<dbReference type="InterPro" id="IPR013693">
    <property type="entry name" value="SpoIID/LytB_N"/>
</dbReference>
<feature type="domain" description="BIG2" evidence="2">
    <location>
        <begin position="1954"/>
        <end position="2034"/>
    </location>
</feature>
<feature type="domain" description="BIG2" evidence="2">
    <location>
        <begin position="2211"/>
        <end position="2288"/>
    </location>
</feature>
<organism evidence="3 4">
    <name type="scientific">Paenibacillus residui</name>
    <dbReference type="NCBI Taxonomy" id="629724"/>
    <lineage>
        <taxon>Bacteria</taxon>
        <taxon>Bacillati</taxon>
        <taxon>Bacillota</taxon>
        <taxon>Bacilli</taxon>
        <taxon>Bacillales</taxon>
        <taxon>Paenibacillaceae</taxon>
        <taxon>Paenibacillus</taxon>
    </lineage>
</organism>
<dbReference type="Pfam" id="PF13205">
    <property type="entry name" value="Big_5"/>
    <property type="match status" value="1"/>
</dbReference>
<dbReference type="Pfam" id="PF02368">
    <property type="entry name" value="Big_2"/>
    <property type="match status" value="3"/>
</dbReference>
<dbReference type="NCBIfam" id="TIGR02669">
    <property type="entry name" value="SpoIID_LytB"/>
    <property type="match status" value="1"/>
</dbReference>
<feature type="domain" description="BIG2" evidence="2">
    <location>
        <begin position="2038"/>
        <end position="2117"/>
    </location>
</feature>
<dbReference type="InterPro" id="IPR003343">
    <property type="entry name" value="Big_2"/>
</dbReference>
<dbReference type="Gene3D" id="2.60.40.1080">
    <property type="match status" value="6"/>
</dbReference>
<dbReference type="SMART" id="SM00635">
    <property type="entry name" value="BID_2"/>
    <property type="match status" value="6"/>
</dbReference>
<protein>
    <submittedName>
        <fullName evidence="3">SpoIID/LytB domain-containing protein</fullName>
    </submittedName>
</protein>
<dbReference type="PANTHER" id="PTHR40446">
    <property type="entry name" value="N-ACETYLGLUCOSAMINE-1-PHOSPHODIESTER ALPHA-N-ACETYLGLUCOSAMINIDASE"/>
    <property type="match status" value="1"/>
</dbReference>
<dbReference type="InterPro" id="IPR018711">
    <property type="entry name" value="NAGPA"/>
</dbReference>
<dbReference type="SUPFAM" id="SSF49373">
    <property type="entry name" value="Invasin/intimin cell-adhesion fragments"/>
    <property type="match status" value="6"/>
</dbReference>
<dbReference type="InterPro" id="IPR008964">
    <property type="entry name" value="Invasin/intimin_cell_adhesion"/>
</dbReference>
<name>A0ABW3D9A8_9BACL</name>
<dbReference type="PANTHER" id="PTHR40446:SF2">
    <property type="entry name" value="N-ACETYLGLUCOSAMINE-1-PHOSPHODIESTER ALPHA-N-ACETYLGLUCOSAMINIDASE"/>
    <property type="match status" value="1"/>
</dbReference>
<comment type="caution">
    <text evidence="3">The sequence shown here is derived from an EMBL/GenBank/DDBJ whole genome shotgun (WGS) entry which is preliminary data.</text>
</comment>
<feature type="domain" description="BIG2" evidence="2">
    <location>
        <begin position="2124"/>
        <end position="2204"/>
    </location>
</feature>
<feature type="domain" description="BIG2" evidence="2">
    <location>
        <begin position="1212"/>
        <end position="1298"/>
    </location>
</feature>
<dbReference type="InterPro" id="IPR044016">
    <property type="entry name" value="Big_13"/>
</dbReference>
<evidence type="ECO:0000313" key="3">
    <source>
        <dbReference type="EMBL" id="MFD0869953.1"/>
    </source>
</evidence>
<dbReference type="Gene3D" id="2.60.120.430">
    <property type="entry name" value="Galactose-binding lectin"/>
    <property type="match status" value="1"/>
</dbReference>
<dbReference type="InterPro" id="IPR032812">
    <property type="entry name" value="SbsA_Ig"/>
</dbReference>
<dbReference type="Pfam" id="PF08486">
    <property type="entry name" value="SpoIID"/>
    <property type="match status" value="1"/>
</dbReference>
<keyword evidence="4" id="KW-1185">Reference proteome</keyword>
<dbReference type="InterPro" id="IPR029052">
    <property type="entry name" value="Metallo-depent_PP-like"/>
</dbReference>
<feature type="domain" description="BIG2" evidence="2">
    <location>
        <begin position="1304"/>
        <end position="1383"/>
    </location>
</feature>
<dbReference type="Pfam" id="PF09992">
    <property type="entry name" value="NAGPA"/>
    <property type="match status" value="1"/>
</dbReference>
<dbReference type="Pfam" id="PF19077">
    <property type="entry name" value="Big_13"/>
    <property type="match status" value="1"/>
</dbReference>